<evidence type="ECO:0000256" key="11">
    <source>
        <dbReference type="ARBA" id="ARBA00051114"/>
    </source>
</evidence>
<evidence type="ECO:0000256" key="4">
    <source>
        <dbReference type="ARBA" id="ARBA00022553"/>
    </source>
</evidence>
<dbReference type="PANTHER" id="PTHR44757:SF2">
    <property type="entry name" value="BIOFILM ARCHITECTURE MAINTENANCE PROTEIN MBAA"/>
    <property type="match status" value="1"/>
</dbReference>
<dbReference type="PROSITE" id="PS50883">
    <property type="entry name" value="EAL"/>
    <property type="match status" value="1"/>
</dbReference>
<dbReference type="PROSITE" id="PS50112">
    <property type="entry name" value="PAS"/>
    <property type="match status" value="1"/>
</dbReference>
<keyword evidence="10" id="KW-0902">Two-component regulatory system</keyword>
<evidence type="ECO:0000256" key="7">
    <source>
        <dbReference type="ARBA" id="ARBA00022741"/>
    </source>
</evidence>
<keyword evidence="12" id="KW-0812">Transmembrane</keyword>
<dbReference type="GO" id="GO:0005886">
    <property type="term" value="C:plasma membrane"/>
    <property type="evidence" value="ECO:0007669"/>
    <property type="project" value="UniProtKB-SubCell"/>
</dbReference>
<feature type="domain" description="GGDEF" evidence="15">
    <location>
        <begin position="512"/>
        <end position="650"/>
    </location>
</feature>
<keyword evidence="7" id="KW-0547">Nucleotide-binding</keyword>
<dbReference type="CDD" id="cd00130">
    <property type="entry name" value="PAS"/>
    <property type="match status" value="1"/>
</dbReference>
<dbReference type="GO" id="GO:0005524">
    <property type="term" value="F:ATP binding"/>
    <property type="evidence" value="ECO:0007669"/>
    <property type="project" value="UniProtKB-KW"/>
</dbReference>
<feature type="domain" description="EAL" evidence="14">
    <location>
        <begin position="659"/>
        <end position="913"/>
    </location>
</feature>
<dbReference type="Pfam" id="PF00563">
    <property type="entry name" value="EAL"/>
    <property type="match status" value="1"/>
</dbReference>
<dbReference type="GO" id="GO:0071111">
    <property type="term" value="F:cyclic-guanylate-specific phosphodiesterase activity"/>
    <property type="evidence" value="ECO:0007669"/>
    <property type="project" value="UniProtKB-EC"/>
</dbReference>
<protein>
    <recommendedName>
        <fullName evidence="3">cyclic-guanylate-specific phosphodiesterase</fullName>
        <ecNumber evidence="3">3.1.4.52</ecNumber>
    </recommendedName>
</protein>
<gene>
    <name evidence="16" type="ORF">GJV18_16285</name>
</gene>
<dbReference type="CDD" id="cd01949">
    <property type="entry name" value="GGDEF"/>
    <property type="match status" value="1"/>
</dbReference>
<dbReference type="SMART" id="SM00052">
    <property type="entry name" value="EAL"/>
    <property type="match status" value="1"/>
</dbReference>
<dbReference type="SUPFAM" id="SSF103190">
    <property type="entry name" value="Sensory domain-like"/>
    <property type="match status" value="1"/>
</dbReference>
<dbReference type="Proteomes" id="UP000429555">
    <property type="component" value="Unassembled WGS sequence"/>
</dbReference>
<dbReference type="InterPro" id="IPR035919">
    <property type="entry name" value="EAL_sf"/>
</dbReference>
<dbReference type="InterPro" id="IPR000160">
    <property type="entry name" value="GGDEF_dom"/>
</dbReference>
<dbReference type="InterPro" id="IPR001633">
    <property type="entry name" value="EAL_dom"/>
</dbReference>
<feature type="transmembrane region" description="Helical" evidence="12">
    <location>
        <begin position="26"/>
        <end position="46"/>
    </location>
</feature>
<dbReference type="InterPro" id="IPR000014">
    <property type="entry name" value="PAS"/>
</dbReference>
<dbReference type="Gene3D" id="3.30.450.220">
    <property type="entry name" value="LuxQ periplasmic domain, N-terminal subdomain"/>
    <property type="match status" value="1"/>
</dbReference>
<feature type="domain" description="PAS" evidence="13">
    <location>
        <begin position="369"/>
        <end position="401"/>
    </location>
</feature>
<evidence type="ECO:0000259" key="15">
    <source>
        <dbReference type="PROSITE" id="PS50887"/>
    </source>
</evidence>
<keyword evidence="9" id="KW-0067">ATP-binding</keyword>
<keyword evidence="8" id="KW-0418">Kinase</keyword>
<sequence>MSRTAKTGKALPVRAARWELKFSTRIALLFGMLGMVAISVVMVYSLRTAQDNLQSEIKNSLAQHQRSIVSLIETRLQLLEVYLHSASARRTVTALSEQAQPVEQIAADVAFMFQDANIDSKLEVFFLLDPAGKLVMDAGLPLFDIVPLVAALRAPIHYAHGWNLVLAGEQSALLKATPIFDPATIQLRGYLFVGLALGQNRRLVADLLAGSNLDLLVLGHAQTPLVWQGESPLALQPERPLAILEQDDDGLYIKRAAISLGGTNEPFWLTLGVSDNRFASIYSAYFNSFLLLSAGFLLLLVVAAWLLRISHDRAIGQLLGFIEAIQAGDRGRAFRPTGIYEYNRVGFAMQRMVEDLHVAAAVFDSAEGMAVTDARHQVLRVNQAFTRITGYSAEDVVGHSLDFMLVQAGNDMLRGAILAALGQQGAWQGELLGRRKNGQQYPQWVSITEVRGGGERQVLNYVITLIDTTQRKAAEQRIEQLAYYDPLTNLPNRRLQRERLEKALLASAESGQYGAVLFIDLDDFKTLNDARGHDIGDLLLQQVAVRLSGCVRHSDSVARIGGDEFVVLLEELGSNETSAAQQAESIADKILFSLRQPFRIGQMEHFSTLSIGISVFQGGAQQVDELLKQADLAMYQAKAAGRNQHCFFAPEMQARVLQRASLESDLRQGLLKGEFVLYYQAQIDQQAGLYGAEVLLRWQHPERGLLAPGEIIPVAEGSGLILPLGEWVLETACATLAQWRQRPQTQHLSLSVNVSAKQLQQLDFVEQVLHIVKRSGCDPQRLKLEITESMLLDGREAVIAKMARLKTHGLRFSLDDFGTGYSSLSYLKSLPLDQLKIDRSFVNDLLTDPQDADIARTIVSLAKALKLEVIAEGVESLEQCERLSSFGCTRFQGYYFGRPVPLEQLLTGEVVESR</sequence>
<dbReference type="InterPro" id="IPR029787">
    <property type="entry name" value="Nucleotide_cyclase"/>
</dbReference>
<dbReference type="InterPro" id="IPR052155">
    <property type="entry name" value="Biofilm_reg_signaling"/>
</dbReference>
<keyword evidence="4" id="KW-0597">Phosphoprotein</keyword>
<dbReference type="Pfam" id="PF13426">
    <property type="entry name" value="PAS_9"/>
    <property type="match status" value="1"/>
</dbReference>
<accession>A0A6I4L1B7</accession>
<evidence type="ECO:0000259" key="13">
    <source>
        <dbReference type="PROSITE" id="PS50112"/>
    </source>
</evidence>
<dbReference type="Pfam" id="PF00990">
    <property type="entry name" value="GGDEF"/>
    <property type="match status" value="1"/>
</dbReference>
<dbReference type="InterPro" id="IPR035965">
    <property type="entry name" value="PAS-like_dom_sf"/>
</dbReference>
<feature type="transmembrane region" description="Helical" evidence="12">
    <location>
        <begin position="284"/>
        <end position="307"/>
    </location>
</feature>
<dbReference type="PROSITE" id="PS50887">
    <property type="entry name" value="GGDEF"/>
    <property type="match status" value="1"/>
</dbReference>
<dbReference type="InterPro" id="IPR029151">
    <property type="entry name" value="Sensor-like_sf"/>
</dbReference>
<keyword evidence="12" id="KW-1133">Transmembrane helix</keyword>
<dbReference type="InterPro" id="IPR043056">
    <property type="entry name" value="LuxQ-periplasm_N"/>
</dbReference>
<dbReference type="EC" id="3.1.4.52" evidence="3"/>
<dbReference type="SMART" id="SM00267">
    <property type="entry name" value="GGDEF"/>
    <property type="match status" value="1"/>
</dbReference>
<dbReference type="SMART" id="SM00086">
    <property type="entry name" value="PAC"/>
    <property type="match status" value="1"/>
</dbReference>
<comment type="catalytic activity">
    <reaction evidence="11">
        <text>3',3'-c-di-GMP + H2O = 5'-phosphoguanylyl(3'-&gt;5')guanosine + H(+)</text>
        <dbReference type="Rhea" id="RHEA:24902"/>
        <dbReference type="ChEBI" id="CHEBI:15377"/>
        <dbReference type="ChEBI" id="CHEBI:15378"/>
        <dbReference type="ChEBI" id="CHEBI:58754"/>
        <dbReference type="ChEBI" id="CHEBI:58805"/>
        <dbReference type="EC" id="3.1.4.52"/>
    </reaction>
    <physiologicalReaction direction="left-to-right" evidence="11">
        <dbReference type="Rhea" id="RHEA:24903"/>
    </physiologicalReaction>
</comment>
<dbReference type="SMART" id="SM00091">
    <property type="entry name" value="PAS"/>
    <property type="match status" value="1"/>
</dbReference>
<comment type="subcellular location">
    <subcellularLocation>
        <location evidence="2">Cell inner membrane</location>
    </subcellularLocation>
</comment>
<keyword evidence="12" id="KW-0472">Membrane</keyword>
<dbReference type="CDD" id="cd01948">
    <property type="entry name" value="EAL"/>
    <property type="match status" value="1"/>
</dbReference>
<evidence type="ECO:0000256" key="2">
    <source>
        <dbReference type="ARBA" id="ARBA00004533"/>
    </source>
</evidence>
<dbReference type="PANTHER" id="PTHR44757">
    <property type="entry name" value="DIGUANYLATE CYCLASE DGCP"/>
    <property type="match status" value="1"/>
</dbReference>
<evidence type="ECO:0000256" key="1">
    <source>
        <dbReference type="ARBA" id="ARBA00001946"/>
    </source>
</evidence>
<evidence type="ECO:0000313" key="17">
    <source>
        <dbReference type="Proteomes" id="UP000429555"/>
    </source>
</evidence>
<comment type="caution">
    <text evidence="16">The sequence shown here is derived from an EMBL/GenBank/DDBJ whole genome shotgun (WGS) entry which is preliminary data.</text>
</comment>
<dbReference type="SUPFAM" id="SSF141868">
    <property type="entry name" value="EAL domain-like"/>
    <property type="match status" value="1"/>
</dbReference>
<evidence type="ECO:0000256" key="10">
    <source>
        <dbReference type="ARBA" id="ARBA00023012"/>
    </source>
</evidence>
<evidence type="ECO:0000256" key="9">
    <source>
        <dbReference type="ARBA" id="ARBA00022840"/>
    </source>
</evidence>
<dbReference type="RefSeq" id="WP_160347533.1">
    <property type="nucleotide sequence ID" value="NZ_WKJZ01000003.1"/>
</dbReference>
<evidence type="ECO:0000256" key="8">
    <source>
        <dbReference type="ARBA" id="ARBA00022777"/>
    </source>
</evidence>
<evidence type="ECO:0000313" key="16">
    <source>
        <dbReference type="EMBL" id="MVW76882.1"/>
    </source>
</evidence>
<proteinExistence type="predicted"/>
<dbReference type="Gene3D" id="3.30.70.270">
    <property type="match status" value="1"/>
</dbReference>
<evidence type="ECO:0000256" key="5">
    <source>
        <dbReference type="ARBA" id="ARBA00022636"/>
    </source>
</evidence>
<dbReference type="GO" id="GO:0000160">
    <property type="term" value="P:phosphorelay signal transduction system"/>
    <property type="evidence" value="ECO:0007669"/>
    <property type="project" value="UniProtKB-KW"/>
</dbReference>
<dbReference type="NCBIfam" id="TIGR00254">
    <property type="entry name" value="GGDEF"/>
    <property type="match status" value="1"/>
</dbReference>
<dbReference type="FunFam" id="3.20.20.450:FF:000001">
    <property type="entry name" value="Cyclic di-GMP phosphodiesterase yahA"/>
    <property type="match status" value="1"/>
</dbReference>
<dbReference type="NCBIfam" id="TIGR00229">
    <property type="entry name" value="sensory_box"/>
    <property type="match status" value="1"/>
</dbReference>
<organism evidence="16 17">
    <name type="scientific">Pseudomonas xionganensis</name>
    <dbReference type="NCBI Taxonomy" id="2654845"/>
    <lineage>
        <taxon>Bacteria</taxon>
        <taxon>Pseudomonadati</taxon>
        <taxon>Pseudomonadota</taxon>
        <taxon>Gammaproteobacteria</taxon>
        <taxon>Pseudomonadales</taxon>
        <taxon>Pseudomonadaceae</taxon>
        <taxon>Pseudomonas</taxon>
    </lineage>
</organism>
<dbReference type="GO" id="GO:0016301">
    <property type="term" value="F:kinase activity"/>
    <property type="evidence" value="ECO:0007669"/>
    <property type="project" value="UniProtKB-KW"/>
</dbReference>
<evidence type="ECO:0000259" key="14">
    <source>
        <dbReference type="PROSITE" id="PS50883"/>
    </source>
</evidence>
<dbReference type="Gene3D" id="3.30.450.20">
    <property type="entry name" value="PAS domain"/>
    <property type="match status" value="1"/>
</dbReference>
<name>A0A6I4L1B7_9PSED</name>
<evidence type="ECO:0000256" key="12">
    <source>
        <dbReference type="SAM" id="Phobius"/>
    </source>
</evidence>
<dbReference type="SUPFAM" id="SSF55073">
    <property type="entry name" value="Nucleotide cyclase"/>
    <property type="match status" value="1"/>
</dbReference>
<dbReference type="InterPro" id="IPR001610">
    <property type="entry name" value="PAC"/>
</dbReference>
<dbReference type="GO" id="GO:0071732">
    <property type="term" value="P:cellular response to nitric oxide"/>
    <property type="evidence" value="ECO:0007669"/>
    <property type="project" value="UniProtKB-ARBA"/>
</dbReference>
<dbReference type="InterPro" id="IPR043128">
    <property type="entry name" value="Rev_trsase/Diguanyl_cyclase"/>
</dbReference>
<evidence type="ECO:0000256" key="6">
    <source>
        <dbReference type="ARBA" id="ARBA00022679"/>
    </source>
</evidence>
<dbReference type="Gene3D" id="3.20.20.450">
    <property type="entry name" value="EAL domain"/>
    <property type="match status" value="1"/>
</dbReference>
<reference evidence="16 17" key="1">
    <citation type="submission" date="2019-11" db="EMBL/GenBank/DDBJ databases">
        <title>Pseudomonas flavidum sp. nov., isolated from Baiyang Lake.</title>
        <authorList>
            <person name="Zhao Y."/>
        </authorList>
    </citation>
    <scope>NUCLEOTIDE SEQUENCE [LARGE SCALE GENOMIC DNA]</scope>
    <source>
        <strain evidence="17">R-22-3 w-18</strain>
    </source>
</reference>
<comment type="cofactor">
    <cofactor evidence="1">
        <name>Mg(2+)</name>
        <dbReference type="ChEBI" id="CHEBI:18420"/>
    </cofactor>
</comment>
<evidence type="ECO:0000256" key="3">
    <source>
        <dbReference type="ARBA" id="ARBA00012282"/>
    </source>
</evidence>
<dbReference type="SUPFAM" id="SSF55785">
    <property type="entry name" value="PYP-like sensor domain (PAS domain)"/>
    <property type="match status" value="1"/>
</dbReference>
<keyword evidence="5" id="KW-0973">c-di-GMP</keyword>
<dbReference type="AlphaFoldDB" id="A0A6I4L1B7"/>
<dbReference type="FunFam" id="3.30.70.270:FF:000001">
    <property type="entry name" value="Diguanylate cyclase domain protein"/>
    <property type="match status" value="1"/>
</dbReference>
<keyword evidence="6" id="KW-0808">Transferase</keyword>
<dbReference type="EMBL" id="WKJZ01000003">
    <property type="protein sequence ID" value="MVW76882.1"/>
    <property type="molecule type" value="Genomic_DNA"/>
</dbReference>
<keyword evidence="17" id="KW-1185">Reference proteome</keyword>